<evidence type="ECO:0000256" key="4">
    <source>
        <dbReference type="ARBA" id="ARBA00022723"/>
    </source>
</evidence>
<organism evidence="8 9">
    <name type="scientific">Hordeum vulgare subsp. vulgare</name>
    <name type="common">Domesticated barley</name>
    <dbReference type="NCBI Taxonomy" id="112509"/>
    <lineage>
        <taxon>Eukaryota</taxon>
        <taxon>Viridiplantae</taxon>
        <taxon>Streptophyta</taxon>
        <taxon>Embryophyta</taxon>
        <taxon>Tracheophyta</taxon>
        <taxon>Spermatophyta</taxon>
        <taxon>Magnoliopsida</taxon>
        <taxon>Liliopsida</taxon>
        <taxon>Poales</taxon>
        <taxon>Poaceae</taxon>
        <taxon>BOP clade</taxon>
        <taxon>Pooideae</taxon>
        <taxon>Triticodae</taxon>
        <taxon>Triticeae</taxon>
        <taxon>Hordeinae</taxon>
        <taxon>Hordeum</taxon>
    </lineage>
</organism>
<evidence type="ECO:0000313" key="9">
    <source>
        <dbReference type="Proteomes" id="UP000011116"/>
    </source>
</evidence>
<evidence type="ECO:0000256" key="7">
    <source>
        <dbReference type="RuleBase" id="RU004466"/>
    </source>
</evidence>
<dbReference type="AlphaFoldDB" id="A0A8I6YMW7"/>
<dbReference type="PANTHER" id="PTHR43281:SF1">
    <property type="entry name" value="FARNESYL DIPHOSPHATE SYNTHASE"/>
    <property type="match status" value="1"/>
</dbReference>
<dbReference type="FunFam" id="1.10.600.10:FF:000001">
    <property type="entry name" value="Geranylgeranyl diphosphate synthase"/>
    <property type="match status" value="1"/>
</dbReference>
<dbReference type="SMR" id="A0A8I6YMW7"/>
<evidence type="ECO:0000313" key="8">
    <source>
        <dbReference type="EnsemblPlants" id="HORVU.MOREX.r3.5HG0534860.1.CDS1"/>
    </source>
</evidence>
<dbReference type="Proteomes" id="UP000011116">
    <property type="component" value="Chromosome 5H"/>
</dbReference>
<evidence type="ECO:0000256" key="2">
    <source>
        <dbReference type="ARBA" id="ARBA00006706"/>
    </source>
</evidence>
<dbReference type="SUPFAM" id="SSF48576">
    <property type="entry name" value="Terpenoid synthases"/>
    <property type="match status" value="1"/>
</dbReference>
<dbReference type="PANTHER" id="PTHR43281">
    <property type="entry name" value="FARNESYL DIPHOSPHATE SYNTHASE"/>
    <property type="match status" value="1"/>
</dbReference>
<dbReference type="GO" id="GO:0004659">
    <property type="term" value="F:prenyltransferase activity"/>
    <property type="evidence" value="ECO:0000318"/>
    <property type="project" value="GO_Central"/>
</dbReference>
<name>A0A8I6YMW7_HORVV</name>
<dbReference type="OrthoDB" id="673477at2759"/>
<dbReference type="Gene3D" id="1.10.600.10">
    <property type="entry name" value="Farnesyl Diphosphate Synthase"/>
    <property type="match status" value="1"/>
</dbReference>
<dbReference type="GeneID" id="123399574"/>
<keyword evidence="6" id="KW-0414">Isoprene biosynthesis</keyword>
<dbReference type="EnsemblPlants" id="HORVU.MOREX.r3.5HG0534860.1">
    <property type="protein sequence ID" value="HORVU.MOREX.r3.5HG0534860.1.CDS1"/>
    <property type="gene ID" value="HORVU.MOREX.r3.5HG0534860"/>
</dbReference>
<dbReference type="KEGG" id="hvg:123399574"/>
<keyword evidence="9" id="KW-1185">Reference proteome</keyword>
<keyword evidence="4" id="KW-0479">Metal-binding</keyword>
<protein>
    <submittedName>
        <fullName evidence="8">Uncharacterized protein</fullName>
    </submittedName>
</protein>
<dbReference type="GO" id="GO:0046872">
    <property type="term" value="F:metal ion binding"/>
    <property type="evidence" value="ECO:0007669"/>
    <property type="project" value="UniProtKB-KW"/>
</dbReference>
<dbReference type="RefSeq" id="XP_044949912.1">
    <property type="nucleotide sequence ID" value="XM_045093977.1"/>
</dbReference>
<dbReference type="Gramene" id="HORVU.MOREX.r3.5HG0534860.1">
    <property type="protein sequence ID" value="HORVU.MOREX.r3.5HG0534860.1.CDS1"/>
    <property type="gene ID" value="HORVU.MOREX.r3.5HG0534860"/>
</dbReference>
<evidence type="ECO:0000256" key="1">
    <source>
        <dbReference type="ARBA" id="ARBA00001946"/>
    </source>
</evidence>
<comment type="similarity">
    <text evidence="2 7">Belongs to the FPP/GGPP synthase family.</text>
</comment>
<reference evidence="8" key="2">
    <citation type="submission" date="2020-10" db="EMBL/GenBank/DDBJ databases">
        <authorList>
            <person name="Scholz U."/>
            <person name="Mascher M."/>
            <person name="Fiebig A."/>
        </authorList>
    </citation>
    <scope>NUCLEOTIDE SEQUENCE [LARGE SCALE GENOMIC DNA]</scope>
    <source>
        <strain evidence="8">cv. Morex</strain>
    </source>
</reference>
<dbReference type="GO" id="GO:0008299">
    <property type="term" value="P:isoprenoid biosynthetic process"/>
    <property type="evidence" value="ECO:0007669"/>
    <property type="project" value="UniProtKB-KW"/>
</dbReference>
<evidence type="ECO:0000256" key="3">
    <source>
        <dbReference type="ARBA" id="ARBA00022679"/>
    </source>
</evidence>
<reference evidence="8" key="3">
    <citation type="submission" date="2022-01" db="UniProtKB">
        <authorList>
            <consortium name="EnsemblPlants"/>
        </authorList>
    </citation>
    <scope>IDENTIFICATION</scope>
    <source>
        <strain evidence="8">subsp. vulgare</strain>
    </source>
</reference>
<evidence type="ECO:0000256" key="5">
    <source>
        <dbReference type="ARBA" id="ARBA00022842"/>
    </source>
</evidence>
<gene>
    <name evidence="8" type="primary">LOC123399574</name>
</gene>
<keyword evidence="3 7" id="KW-0808">Transferase</keyword>
<evidence type="ECO:0000256" key="6">
    <source>
        <dbReference type="ARBA" id="ARBA00023229"/>
    </source>
</evidence>
<comment type="cofactor">
    <cofactor evidence="1">
        <name>Mg(2+)</name>
        <dbReference type="ChEBI" id="CHEBI:18420"/>
    </cofactor>
</comment>
<sequence length="333" mass="35399">MDKVACCCLQNGGPPPPSLLVPPCRRSISFTRRIPERGNTKLRAGFSSLDLEQYMSANVKVVQEALERALPVGQPERLRESMRYSVLACGCGKRVRPVLAIAACELVGGSRAVATPVACAVEMVHAWSLIRCDMTCMSDAAAFRRDRPANHVAFGEYTALYSGGTLLALAFEHLVRCADLGAVPAERALWAVAELGNAAGAGGVAAGMLADKASEGAPVSLAMLEYIHLHKTARLFEAAAVCGAIVGGGTEGEIESVRRYARSVGVLFQVANDVSGSGKAADKATYQTLLGVDQAQAYAAELVVKAQRELERFNANRAVPLHHLASFIAYRQK</sequence>
<keyword evidence="5" id="KW-0460">Magnesium</keyword>
<dbReference type="InterPro" id="IPR008949">
    <property type="entry name" value="Isoprenoid_synthase_dom_sf"/>
</dbReference>
<dbReference type="GO" id="GO:0005737">
    <property type="term" value="C:cytoplasm"/>
    <property type="evidence" value="ECO:0007669"/>
    <property type="project" value="UniProtKB-ARBA"/>
</dbReference>
<accession>A0A8I6YMW7</accession>
<dbReference type="Gramene" id="HORVU.MOREX.r2.5HG0444980.1">
    <property type="protein sequence ID" value="HORVU.MOREX.r2.5HG0444980.1.CDS.1"/>
    <property type="gene ID" value="HORVU.MOREX.r2.5HG0444980"/>
</dbReference>
<reference evidence="9" key="1">
    <citation type="journal article" date="2012" name="Nature">
        <title>A physical, genetic and functional sequence assembly of the barley genome.</title>
        <authorList>
            <consortium name="The International Barley Genome Sequencing Consortium"/>
            <person name="Mayer K.F."/>
            <person name="Waugh R."/>
            <person name="Brown J.W."/>
            <person name="Schulman A."/>
            <person name="Langridge P."/>
            <person name="Platzer M."/>
            <person name="Fincher G.B."/>
            <person name="Muehlbauer G.J."/>
            <person name="Sato K."/>
            <person name="Close T.J."/>
            <person name="Wise R.P."/>
            <person name="Stein N."/>
        </authorList>
    </citation>
    <scope>NUCLEOTIDE SEQUENCE [LARGE SCALE GENOMIC DNA]</scope>
    <source>
        <strain evidence="9">cv. Morex</strain>
    </source>
</reference>
<dbReference type="Pfam" id="PF00348">
    <property type="entry name" value="polyprenyl_synt"/>
    <property type="match status" value="1"/>
</dbReference>
<proteinExistence type="inferred from homology"/>
<dbReference type="InterPro" id="IPR000092">
    <property type="entry name" value="Polyprenyl_synt"/>
</dbReference>